<comment type="caution">
    <text evidence="1">The sequence shown here is derived from an EMBL/GenBank/DDBJ whole genome shotgun (WGS) entry which is preliminary data.</text>
</comment>
<name>A0AC60QWZ9_IXOPE</name>
<accession>A0AC60QWZ9</accession>
<keyword evidence="2" id="KW-1185">Reference proteome</keyword>
<dbReference type="Proteomes" id="UP000805193">
    <property type="component" value="Unassembled WGS sequence"/>
</dbReference>
<proteinExistence type="predicted"/>
<protein>
    <submittedName>
        <fullName evidence="1">Uncharacterized protein</fullName>
    </submittedName>
</protein>
<dbReference type="EMBL" id="JABSTQ010002318">
    <property type="protein sequence ID" value="KAG0444221.1"/>
    <property type="molecule type" value="Genomic_DNA"/>
</dbReference>
<organism evidence="1 2">
    <name type="scientific">Ixodes persulcatus</name>
    <name type="common">Taiga tick</name>
    <dbReference type="NCBI Taxonomy" id="34615"/>
    <lineage>
        <taxon>Eukaryota</taxon>
        <taxon>Metazoa</taxon>
        <taxon>Ecdysozoa</taxon>
        <taxon>Arthropoda</taxon>
        <taxon>Chelicerata</taxon>
        <taxon>Arachnida</taxon>
        <taxon>Acari</taxon>
        <taxon>Parasitiformes</taxon>
        <taxon>Ixodida</taxon>
        <taxon>Ixodoidea</taxon>
        <taxon>Ixodidae</taxon>
        <taxon>Ixodinae</taxon>
        <taxon>Ixodes</taxon>
    </lineage>
</organism>
<evidence type="ECO:0000313" key="1">
    <source>
        <dbReference type="EMBL" id="KAG0444221.1"/>
    </source>
</evidence>
<evidence type="ECO:0000313" key="2">
    <source>
        <dbReference type="Proteomes" id="UP000805193"/>
    </source>
</evidence>
<reference evidence="1 2" key="1">
    <citation type="journal article" date="2020" name="Cell">
        <title>Large-Scale Comparative Analyses of Tick Genomes Elucidate Their Genetic Diversity and Vector Capacities.</title>
        <authorList>
            <consortium name="Tick Genome and Microbiome Consortium (TIGMIC)"/>
            <person name="Jia N."/>
            <person name="Wang J."/>
            <person name="Shi W."/>
            <person name="Du L."/>
            <person name="Sun Y."/>
            <person name="Zhan W."/>
            <person name="Jiang J.F."/>
            <person name="Wang Q."/>
            <person name="Zhang B."/>
            <person name="Ji P."/>
            <person name="Bell-Sakyi L."/>
            <person name="Cui X.M."/>
            <person name="Yuan T.T."/>
            <person name="Jiang B.G."/>
            <person name="Yang W.F."/>
            <person name="Lam T.T."/>
            <person name="Chang Q.C."/>
            <person name="Ding S.J."/>
            <person name="Wang X.J."/>
            <person name="Zhu J.G."/>
            <person name="Ruan X.D."/>
            <person name="Zhao L."/>
            <person name="Wei J.T."/>
            <person name="Ye R.Z."/>
            <person name="Que T.C."/>
            <person name="Du C.H."/>
            <person name="Zhou Y.H."/>
            <person name="Cheng J.X."/>
            <person name="Dai P.F."/>
            <person name="Guo W.B."/>
            <person name="Han X.H."/>
            <person name="Huang E.J."/>
            <person name="Li L.F."/>
            <person name="Wei W."/>
            <person name="Gao Y.C."/>
            <person name="Liu J.Z."/>
            <person name="Shao H.Z."/>
            <person name="Wang X."/>
            <person name="Wang C.C."/>
            <person name="Yang T.C."/>
            <person name="Huo Q.B."/>
            <person name="Li W."/>
            <person name="Chen H.Y."/>
            <person name="Chen S.E."/>
            <person name="Zhou L.G."/>
            <person name="Ni X.B."/>
            <person name="Tian J.H."/>
            <person name="Sheng Y."/>
            <person name="Liu T."/>
            <person name="Pan Y.S."/>
            <person name="Xia L.Y."/>
            <person name="Li J."/>
            <person name="Zhao F."/>
            <person name="Cao W.C."/>
        </authorList>
    </citation>
    <scope>NUCLEOTIDE SEQUENCE [LARGE SCALE GENOMIC DNA]</scope>
    <source>
        <strain evidence="1">Iper-2018</strain>
    </source>
</reference>
<sequence>MPALTVLMTQMLLLLFTASPSTSDGDGACSSSRSWECPFNTESAAQEEAPAASLLTWPTWSLTDNNRMMAHRGTFPFPFVGCLQKHLPPLQSLGHDKAVPALTVFMTQPGDRVWVWTPIRRHGLSEKLLKRYFGPYSVLRRLGDLNYETTIDRDGALITITSTCPMKHVHTLKSQPVINGRAARNILLSRHLFFAGVKVVHTLRMLLDVKVQVPCEKAVNEYRTAVVLPGVDNVSNIKEEL</sequence>
<gene>
    <name evidence="1" type="ORF">HPB47_014032</name>
</gene>